<dbReference type="CDD" id="cd03884">
    <property type="entry name" value="M20_bAS"/>
    <property type="match status" value="1"/>
</dbReference>
<dbReference type="InterPro" id="IPR036264">
    <property type="entry name" value="Bact_exopeptidase_dim_dom"/>
</dbReference>
<feature type="binding site" evidence="3">
    <location>
        <position position="97"/>
    </location>
    <ligand>
        <name>Zn(2+)</name>
        <dbReference type="ChEBI" id="CHEBI:29105"/>
        <label>1</label>
    </ligand>
</feature>
<dbReference type="PIRSF" id="PIRSF001235">
    <property type="entry name" value="Amidase_carbamoylase"/>
    <property type="match status" value="1"/>
</dbReference>
<evidence type="ECO:0000259" key="4">
    <source>
        <dbReference type="Pfam" id="PF07687"/>
    </source>
</evidence>
<dbReference type="Pfam" id="PF01546">
    <property type="entry name" value="Peptidase_M20"/>
    <property type="match status" value="1"/>
</dbReference>
<dbReference type="Proteomes" id="UP000181980">
    <property type="component" value="Unassembled WGS sequence"/>
</dbReference>
<feature type="domain" description="Peptidase M20 dimerisation" evidence="4">
    <location>
        <begin position="216"/>
        <end position="316"/>
    </location>
</feature>
<protein>
    <submittedName>
        <fullName evidence="5">N-carbamoyl-L-amino-acid hydrolase</fullName>
    </submittedName>
</protein>
<dbReference type="RefSeq" id="WP_069109229.1">
    <property type="nucleotide sequence ID" value="NZ_FNUC01000004.1"/>
</dbReference>
<evidence type="ECO:0000256" key="2">
    <source>
        <dbReference type="ARBA" id="ARBA00022801"/>
    </source>
</evidence>
<dbReference type="SUPFAM" id="SSF55031">
    <property type="entry name" value="Bacterial exopeptidase dimerisation domain"/>
    <property type="match status" value="1"/>
</dbReference>
<comment type="similarity">
    <text evidence="1">Belongs to the peptidase M20 family.</text>
</comment>
<dbReference type="Gene3D" id="3.30.70.360">
    <property type="match status" value="1"/>
</dbReference>
<sequence length="415" mass="43290">MSADGLSVDGARLRQTLETLATFGAEPSGGVSRTSFSPADTAARAWLRDQCEASGLRLRTDGIGNVFVTVPAPDAPDSAPVWTGSHLDSVPDGGRFDGALGSMAALEVARRLAESRLPLRRPVEMVVFADEEGCYHHLLGSTALVRSYGPDELERLRGRDGDRLVDALRSAGRDVGAATRTAVAPGSVHAFVELHIEQGAVLESAGVDIGVVTSIVGMGGGSLEFTGRADHAGTTPMTMRRDPLRGAGAFLAGLPDVTASISDTAVATCGIIAVEPGGANVVPSVARLQLDFRDVRRSSIEALEQALADAARRAAAAHGLEVRYTRDSITDPAPLDPRVQDLIESVASALGRTTMRLPSGAGHDSQNLSRLAPTGMIFIPSTGGRSHSPAEHSSWEDVERGADVLLRTVAALATE</sequence>
<dbReference type="Pfam" id="PF07687">
    <property type="entry name" value="M20_dimer"/>
    <property type="match status" value="1"/>
</dbReference>
<dbReference type="AlphaFoldDB" id="A0A1H5PNR8"/>
<dbReference type="EMBL" id="FNUC01000004">
    <property type="protein sequence ID" value="SEF15344.1"/>
    <property type="molecule type" value="Genomic_DNA"/>
</dbReference>
<feature type="binding site" evidence="3">
    <location>
        <position position="97"/>
    </location>
    <ligand>
        <name>Zn(2+)</name>
        <dbReference type="ChEBI" id="CHEBI:29105"/>
        <label>2</label>
    </ligand>
</feature>
<evidence type="ECO:0000313" key="5">
    <source>
        <dbReference type="EMBL" id="SEF15344.1"/>
    </source>
</evidence>
<feature type="binding site" evidence="3">
    <location>
        <position position="132"/>
    </location>
    <ligand>
        <name>Zn(2+)</name>
        <dbReference type="ChEBI" id="CHEBI:29105"/>
        <label>2</label>
    </ligand>
</feature>
<dbReference type="InterPro" id="IPR010158">
    <property type="entry name" value="Amidase_Cbmase"/>
</dbReference>
<keyword evidence="6" id="KW-1185">Reference proteome</keyword>
<dbReference type="InterPro" id="IPR002933">
    <property type="entry name" value="Peptidase_M20"/>
</dbReference>
<organism evidence="5 6">
    <name type="scientific">Jiangella alba</name>
    <dbReference type="NCBI Taxonomy" id="561176"/>
    <lineage>
        <taxon>Bacteria</taxon>
        <taxon>Bacillati</taxon>
        <taxon>Actinomycetota</taxon>
        <taxon>Actinomycetes</taxon>
        <taxon>Jiangellales</taxon>
        <taxon>Jiangellaceae</taxon>
        <taxon>Jiangella</taxon>
    </lineage>
</organism>
<evidence type="ECO:0000256" key="1">
    <source>
        <dbReference type="ARBA" id="ARBA00006153"/>
    </source>
</evidence>
<dbReference type="OrthoDB" id="9808195at2"/>
<dbReference type="SUPFAM" id="SSF53187">
    <property type="entry name" value="Zn-dependent exopeptidases"/>
    <property type="match status" value="1"/>
</dbReference>
<accession>A0A1H5PNR8</accession>
<feature type="binding site" evidence="3">
    <location>
        <position position="195"/>
    </location>
    <ligand>
        <name>Zn(2+)</name>
        <dbReference type="ChEBI" id="CHEBI:29105"/>
        <label>1</label>
    </ligand>
</feature>
<proteinExistence type="inferred from homology"/>
<dbReference type="NCBIfam" id="TIGR01879">
    <property type="entry name" value="hydantase"/>
    <property type="match status" value="1"/>
</dbReference>
<reference evidence="6" key="1">
    <citation type="submission" date="2016-10" db="EMBL/GenBank/DDBJ databases">
        <authorList>
            <person name="Varghese N."/>
            <person name="Submissions S."/>
        </authorList>
    </citation>
    <scope>NUCLEOTIDE SEQUENCE [LARGE SCALE GENOMIC DNA]</scope>
    <source>
        <strain evidence="6">DSM 45237</strain>
    </source>
</reference>
<keyword evidence="3" id="KW-0862">Zinc</keyword>
<evidence type="ECO:0000256" key="3">
    <source>
        <dbReference type="PIRSR" id="PIRSR001235-1"/>
    </source>
</evidence>
<dbReference type="PANTHER" id="PTHR32494">
    <property type="entry name" value="ALLANTOATE DEIMINASE-RELATED"/>
    <property type="match status" value="1"/>
</dbReference>
<evidence type="ECO:0000313" key="6">
    <source>
        <dbReference type="Proteomes" id="UP000181980"/>
    </source>
</evidence>
<dbReference type="GO" id="GO:0046872">
    <property type="term" value="F:metal ion binding"/>
    <property type="evidence" value="ECO:0007669"/>
    <property type="project" value="UniProtKB-KW"/>
</dbReference>
<dbReference type="NCBIfam" id="NF006771">
    <property type="entry name" value="PRK09290.1-5"/>
    <property type="match status" value="1"/>
</dbReference>
<comment type="cofactor">
    <cofactor evidence="3">
        <name>Zn(2+)</name>
        <dbReference type="ChEBI" id="CHEBI:29105"/>
    </cofactor>
    <text evidence="3">Binds 2 Zn(2+) ions per subunit.</text>
</comment>
<dbReference type="STRING" id="561176.SAMN04488561_4928"/>
<dbReference type="InterPro" id="IPR011650">
    <property type="entry name" value="Peptidase_M20_dimer"/>
</dbReference>
<feature type="binding site" evidence="3">
    <location>
        <position position="86"/>
    </location>
    <ligand>
        <name>Zn(2+)</name>
        <dbReference type="ChEBI" id="CHEBI:29105"/>
        <label>1</label>
    </ligand>
</feature>
<dbReference type="PANTHER" id="PTHR32494:SF5">
    <property type="entry name" value="ALLANTOATE AMIDOHYDROLASE"/>
    <property type="match status" value="1"/>
</dbReference>
<dbReference type="GO" id="GO:0016813">
    <property type="term" value="F:hydrolase activity, acting on carbon-nitrogen (but not peptide) bonds, in linear amidines"/>
    <property type="evidence" value="ECO:0007669"/>
    <property type="project" value="InterPro"/>
</dbReference>
<keyword evidence="3" id="KW-0479">Metal-binding</keyword>
<name>A0A1H5PNR8_9ACTN</name>
<gene>
    <name evidence="5" type="ORF">SAMN04488561_4928</name>
</gene>
<keyword evidence="2 5" id="KW-0378">Hydrolase</keyword>
<dbReference type="Gene3D" id="3.40.630.10">
    <property type="entry name" value="Zn peptidases"/>
    <property type="match status" value="1"/>
</dbReference>
<feature type="binding site" evidence="3">
    <location>
        <position position="387"/>
    </location>
    <ligand>
        <name>Zn(2+)</name>
        <dbReference type="ChEBI" id="CHEBI:29105"/>
        <label>2</label>
    </ligand>
</feature>